<dbReference type="GO" id="GO:0008233">
    <property type="term" value="F:peptidase activity"/>
    <property type="evidence" value="ECO:0007669"/>
    <property type="project" value="UniProtKB-KW"/>
</dbReference>
<gene>
    <name evidence="1" type="ORF">BKA15_000211</name>
</gene>
<dbReference type="AlphaFoldDB" id="A0A7Y9L8V7"/>
<protein>
    <submittedName>
        <fullName evidence="1">Lon protease-like protein</fullName>
    </submittedName>
</protein>
<dbReference type="GO" id="GO:0006508">
    <property type="term" value="P:proteolysis"/>
    <property type="evidence" value="ECO:0007669"/>
    <property type="project" value="UniProtKB-KW"/>
</dbReference>
<reference evidence="1 2" key="1">
    <citation type="submission" date="2020-07" db="EMBL/GenBank/DDBJ databases">
        <title>Sequencing the genomes of 1000 actinobacteria strains.</title>
        <authorList>
            <person name="Klenk H.-P."/>
        </authorList>
    </citation>
    <scope>NUCLEOTIDE SEQUENCE [LARGE SCALE GENOMIC DNA]</scope>
    <source>
        <strain evidence="1 2">DSM 22083</strain>
    </source>
</reference>
<dbReference type="EMBL" id="JACCBU010000001">
    <property type="protein sequence ID" value="NYE68882.1"/>
    <property type="molecule type" value="Genomic_DNA"/>
</dbReference>
<name>A0A7Y9L8V7_9ACTN</name>
<keyword evidence="2" id="KW-1185">Reference proteome</keyword>
<evidence type="ECO:0000313" key="2">
    <source>
        <dbReference type="Proteomes" id="UP000569914"/>
    </source>
</evidence>
<keyword evidence="1" id="KW-0378">Hydrolase</keyword>
<dbReference type="RefSeq" id="WP_179747751.1">
    <property type="nucleotide sequence ID" value="NZ_JACCBU010000001.1"/>
</dbReference>
<proteinExistence type="predicted"/>
<accession>A0A7Y9L8V7</accession>
<evidence type="ECO:0000313" key="1">
    <source>
        <dbReference type="EMBL" id="NYE68882.1"/>
    </source>
</evidence>
<organism evidence="1 2">
    <name type="scientific">Microlunatus parietis</name>
    <dbReference type="NCBI Taxonomy" id="682979"/>
    <lineage>
        <taxon>Bacteria</taxon>
        <taxon>Bacillati</taxon>
        <taxon>Actinomycetota</taxon>
        <taxon>Actinomycetes</taxon>
        <taxon>Propionibacteriales</taxon>
        <taxon>Propionibacteriaceae</taxon>
        <taxon>Microlunatus</taxon>
    </lineage>
</organism>
<sequence>MHPSTGALLRYFEHDHLPAKLETVSVKFYQLANSLAVMLPNGPETTVALRKLLEAKDAAVRSALDLDESGAK</sequence>
<dbReference type="Proteomes" id="UP000569914">
    <property type="component" value="Unassembled WGS sequence"/>
</dbReference>
<keyword evidence="1" id="KW-0645">Protease</keyword>
<comment type="caution">
    <text evidence="1">The sequence shown here is derived from an EMBL/GenBank/DDBJ whole genome shotgun (WGS) entry which is preliminary data.</text>
</comment>